<evidence type="ECO:0000256" key="1">
    <source>
        <dbReference type="SAM" id="MobiDB-lite"/>
    </source>
</evidence>
<name>A0A9I9E8E5_CUCME</name>
<accession>A0A9I9E8E5</accession>
<feature type="compositionally biased region" description="Basic and acidic residues" evidence="1">
    <location>
        <begin position="174"/>
        <end position="186"/>
    </location>
</feature>
<reference evidence="2" key="1">
    <citation type="submission" date="2023-03" db="UniProtKB">
        <authorList>
            <consortium name="EnsemblPlants"/>
        </authorList>
    </citation>
    <scope>IDENTIFICATION</scope>
</reference>
<protein>
    <submittedName>
        <fullName evidence="2">Uncharacterized protein</fullName>
    </submittedName>
</protein>
<evidence type="ECO:0000313" key="2">
    <source>
        <dbReference type="EnsemblPlants" id="MELO3C030115.2.1"/>
    </source>
</evidence>
<dbReference type="EnsemblPlants" id="MELO3C030115.2.1">
    <property type="protein sequence ID" value="MELO3C030115.2.1"/>
    <property type="gene ID" value="MELO3C030115.2"/>
</dbReference>
<feature type="region of interest" description="Disordered" evidence="1">
    <location>
        <begin position="155"/>
        <end position="186"/>
    </location>
</feature>
<proteinExistence type="predicted"/>
<organism evidence="2">
    <name type="scientific">Cucumis melo</name>
    <name type="common">Muskmelon</name>
    <dbReference type="NCBI Taxonomy" id="3656"/>
    <lineage>
        <taxon>Eukaryota</taxon>
        <taxon>Viridiplantae</taxon>
        <taxon>Streptophyta</taxon>
        <taxon>Embryophyta</taxon>
        <taxon>Tracheophyta</taxon>
        <taxon>Spermatophyta</taxon>
        <taxon>Magnoliopsida</taxon>
        <taxon>eudicotyledons</taxon>
        <taxon>Gunneridae</taxon>
        <taxon>Pentapetalae</taxon>
        <taxon>rosids</taxon>
        <taxon>fabids</taxon>
        <taxon>Cucurbitales</taxon>
        <taxon>Cucurbitaceae</taxon>
        <taxon>Benincaseae</taxon>
        <taxon>Cucumis</taxon>
    </lineage>
</organism>
<dbReference type="Gramene" id="MELO3C030115.2.1">
    <property type="protein sequence ID" value="MELO3C030115.2.1"/>
    <property type="gene ID" value="MELO3C030115.2"/>
</dbReference>
<dbReference type="AlphaFoldDB" id="A0A9I9E8E5"/>
<sequence length="209" mass="23753">MPKGAISSSDAHQKLLITTVYIPLVATRTTIIFVQNHTLLKREPNNNETVENSLGETQTKLEAIATAMEKAASVMGTEWLAKEELSQPRGNNCEQEEAKEIIVLSPRTSTIRLLTVEDSLGDLHDKFDRMMDSIETLNRRMDGLLAPARIEANAISDRNDGNRGGRQARRNHRNLPDQRNDRRRMPNEVLLRYANDDTQEDYEVWQNGQ</sequence>